<keyword evidence="1" id="KW-0238">DNA-binding</keyword>
<dbReference type="PANTHER" id="PTHR46797:SF24">
    <property type="entry name" value="DNA-BINDING PHAGE PROTEIN"/>
    <property type="match status" value="1"/>
</dbReference>
<accession>A0ABQ4MH58</accession>
<dbReference type="PROSITE" id="PS50943">
    <property type="entry name" value="HTH_CROC1"/>
    <property type="match status" value="1"/>
</dbReference>
<reference evidence="3 4" key="1">
    <citation type="submission" date="2021-03" db="EMBL/GenBank/DDBJ databases">
        <title>Antimicrobial resistance genes in bacteria isolated from Japanese honey, and their potential for conferring macrolide and lincosamide resistance in the American foulbrood pathogen Paenibacillus larvae.</title>
        <authorList>
            <person name="Okamoto M."/>
            <person name="Kumagai M."/>
            <person name="Kanamori H."/>
            <person name="Takamatsu D."/>
        </authorList>
    </citation>
    <scope>NUCLEOTIDE SEQUENCE [LARGE SCALE GENOMIC DNA]</scope>
    <source>
        <strain evidence="3 4">J42TS3</strain>
    </source>
</reference>
<dbReference type="InterPro" id="IPR001387">
    <property type="entry name" value="Cro/C1-type_HTH"/>
</dbReference>
<evidence type="ECO:0000259" key="2">
    <source>
        <dbReference type="PROSITE" id="PS50943"/>
    </source>
</evidence>
<dbReference type="SMART" id="SM00530">
    <property type="entry name" value="HTH_XRE"/>
    <property type="match status" value="1"/>
</dbReference>
<dbReference type="Pfam" id="PF01381">
    <property type="entry name" value="HTH_3"/>
    <property type="match status" value="1"/>
</dbReference>
<dbReference type="CDD" id="cd00093">
    <property type="entry name" value="HTH_XRE"/>
    <property type="match status" value="1"/>
</dbReference>
<gene>
    <name evidence="3" type="ORF">J42TS3_43460</name>
</gene>
<proteinExistence type="predicted"/>
<feature type="domain" description="HTH cro/C1-type" evidence="2">
    <location>
        <begin position="12"/>
        <end position="66"/>
    </location>
</feature>
<sequence>MKNLLTIVGERIRYLRKNRGLTQEQLGELVGLPQSYMGGIERGEKNISLETLERIVNALNVKPEEVIFRTNDKADFEKDKLIDIISVLLKGRELDEVEIVEKLVKDVLKAFDERDKRSPME</sequence>
<dbReference type="SUPFAM" id="SSF47413">
    <property type="entry name" value="lambda repressor-like DNA-binding domains"/>
    <property type="match status" value="1"/>
</dbReference>
<comment type="caution">
    <text evidence="3">The sequence shown here is derived from an EMBL/GenBank/DDBJ whole genome shotgun (WGS) entry which is preliminary data.</text>
</comment>
<dbReference type="Proteomes" id="UP000679992">
    <property type="component" value="Unassembled WGS sequence"/>
</dbReference>
<dbReference type="PANTHER" id="PTHR46797">
    <property type="entry name" value="HTH-TYPE TRANSCRIPTIONAL REGULATOR"/>
    <property type="match status" value="1"/>
</dbReference>
<protein>
    <submittedName>
        <fullName evidence="3">Transcriptional regulator</fullName>
    </submittedName>
</protein>
<dbReference type="EMBL" id="BOSL01000017">
    <property type="protein sequence ID" value="GIP55311.1"/>
    <property type="molecule type" value="Genomic_DNA"/>
</dbReference>
<organism evidence="3 4">
    <name type="scientific">Paenibacillus vini</name>
    <dbReference type="NCBI Taxonomy" id="1476024"/>
    <lineage>
        <taxon>Bacteria</taxon>
        <taxon>Bacillati</taxon>
        <taxon>Bacillota</taxon>
        <taxon>Bacilli</taxon>
        <taxon>Bacillales</taxon>
        <taxon>Paenibacillaceae</taxon>
        <taxon>Paenibacillus</taxon>
    </lineage>
</organism>
<keyword evidence="4" id="KW-1185">Reference proteome</keyword>
<dbReference type="Gene3D" id="1.10.260.40">
    <property type="entry name" value="lambda repressor-like DNA-binding domains"/>
    <property type="match status" value="1"/>
</dbReference>
<dbReference type="InterPro" id="IPR010982">
    <property type="entry name" value="Lambda_DNA-bd_dom_sf"/>
</dbReference>
<dbReference type="RefSeq" id="WP_244861662.1">
    <property type="nucleotide sequence ID" value="NZ_BOSL01000017.1"/>
</dbReference>
<name>A0ABQ4MH58_9BACL</name>
<dbReference type="InterPro" id="IPR050807">
    <property type="entry name" value="TransReg_Diox_bact_type"/>
</dbReference>
<evidence type="ECO:0000313" key="4">
    <source>
        <dbReference type="Proteomes" id="UP000679992"/>
    </source>
</evidence>
<evidence type="ECO:0000256" key="1">
    <source>
        <dbReference type="ARBA" id="ARBA00023125"/>
    </source>
</evidence>
<evidence type="ECO:0000313" key="3">
    <source>
        <dbReference type="EMBL" id="GIP55311.1"/>
    </source>
</evidence>